<dbReference type="SUPFAM" id="SSF64182">
    <property type="entry name" value="DHH phosphoesterases"/>
    <property type="match status" value="1"/>
</dbReference>
<protein>
    <recommendedName>
        <fullName evidence="4">DDH domain-containing protein</fullName>
    </recommendedName>
</protein>
<reference evidence="2 3" key="1">
    <citation type="journal article" date="2016" name="Nat. Commun.">
        <title>Thousands of microbial genomes shed light on interconnected biogeochemical processes in an aquifer system.</title>
        <authorList>
            <person name="Anantharaman K."/>
            <person name="Brown C.T."/>
            <person name="Hug L.A."/>
            <person name="Sharon I."/>
            <person name="Castelle C.J."/>
            <person name="Probst A.J."/>
            <person name="Thomas B.C."/>
            <person name="Singh A."/>
            <person name="Wilkins M.J."/>
            <person name="Karaoz U."/>
            <person name="Brodie E.L."/>
            <person name="Williams K.H."/>
            <person name="Hubbard S.S."/>
            <person name="Banfield J.F."/>
        </authorList>
    </citation>
    <scope>NUCLEOTIDE SEQUENCE [LARGE SCALE GENOMIC DNA]</scope>
</reference>
<evidence type="ECO:0000313" key="2">
    <source>
        <dbReference type="EMBL" id="OGM32994.1"/>
    </source>
</evidence>
<gene>
    <name evidence="2" type="ORF">A2803_02460</name>
</gene>
<dbReference type="Proteomes" id="UP000178870">
    <property type="component" value="Unassembled WGS sequence"/>
</dbReference>
<sequence>MEKSFKSVIDASRNILVLLPRDPNFDQVAAALSLYLAIEGKKDIAISCPSQMRVEFNRLVGVDKIGEEIGSKNMVVKFVGYPAEQIERVSYDIENQEFRLTVIPKPQHEAPQKNQVELAYSGVSADTTVLVGGERADQFPALNGGELNETKIVHIGINDITAPEGRNIISLARPSSSVSELMADYIKEIEGGFHPDIATNLLSGIHEGSDNFNKKEVNANTFKLAGELMAAGGKYTRKEEFKPRLPAQAGPQFNFPQGMIPAMQGMGPMSVPPRAMKGAKKQDDASPERDTHEAPEGESVNPPTSWLKPKIYSGNKGTSVS</sequence>
<feature type="region of interest" description="Disordered" evidence="1">
    <location>
        <begin position="268"/>
        <end position="321"/>
    </location>
</feature>
<dbReference type="Gene3D" id="3.90.1640.10">
    <property type="entry name" value="inorganic pyrophosphatase (n-terminal core)"/>
    <property type="match status" value="1"/>
</dbReference>
<feature type="compositionally biased region" description="Basic and acidic residues" evidence="1">
    <location>
        <begin position="280"/>
        <end position="295"/>
    </location>
</feature>
<name>A0A1F7Z0K8_9BACT</name>
<evidence type="ECO:0000256" key="1">
    <source>
        <dbReference type="SAM" id="MobiDB-lite"/>
    </source>
</evidence>
<organism evidence="2 3">
    <name type="scientific">Candidatus Woesebacteria bacterium RIFCSPHIGHO2_01_FULL_44_21</name>
    <dbReference type="NCBI Taxonomy" id="1802503"/>
    <lineage>
        <taxon>Bacteria</taxon>
        <taxon>Candidatus Woeseibacteriota</taxon>
    </lineage>
</organism>
<comment type="caution">
    <text evidence="2">The sequence shown here is derived from an EMBL/GenBank/DDBJ whole genome shotgun (WGS) entry which is preliminary data.</text>
</comment>
<dbReference type="EMBL" id="MGGP01000010">
    <property type="protein sequence ID" value="OGM32994.1"/>
    <property type="molecule type" value="Genomic_DNA"/>
</dbReference>
<evidence type="ECO:0008006" key="4">
    <source>
        <dbReference type="Google" id="ProtNLM"/>
    </source>
</evidence>
<dbReference type="AlphaFoldDB" id="A0A1F7Z0K8"/>
<accession>A0A1F7Z0K8</accession>
<proteinExistence type="predicted"/>
<evidence type="ECO:0000313" key="3">
    <source>
        <dbReference type="Proteomes" id="UP000178870"/>
    </source>
</evidence>
<dbReference type="InterPro" id="IPR038763">
    <property type="entry name" value="DHH_sf"/>
</dbReference>